<comment type="caution">
    <text evidence="2">The sequence shown here is derived from an EMBL/GenBank/DDBJ whole genome shotgun (WGS) entry which is preliminary data.</text>
</comment>
<dbReference type="Pfam" id="PF04307">
    <property type="entry name" value="YdjM"/>
    <property type="match status" value="1"/>
</dbReference>
<reference evidence="2 3" key="1">
    <citation type="submission" date="2018-05" db="EMBL/GenBank/DDBJ databases">
        <title>Spiribacter halobius sp. nov., a moderately halophilic bacterium isolated from marine solar saltern.</title>
        <authorList>
            <person name="Zheng W.-S."/>
            <person name="Lu D.-C."/>
            <person name="Du Z.-J."/>
        </authorList>
    </citation>
    <scope>NUCLEOTIDE SEQUENCE [LARGE SCALE GENOMIC DNA]</scope>
    <source>
        <strain evidence="2 3">E85</strain>
    </source>
</reference>
<dbReference type="EMBL" id="QFFI01000017">
    <property type="protein sequence ID" value="PWG62595.1"/>
    <property type="molecule type" value="Genomic_DNA"/>
</dbReference>
<dbReference type="InterPro" id="IPR053170">
    <property type="entry name" value="Transcription_regulator"/>
</dbReference>
<dbReference type="Proteomes" id="UP000245474">
    <property type="component" value="Unassembled WGS sequence"/>
</dbReference>
<keyword evidence="2" id="KW-0378">Hydrolase</keyword>
<accession>A0A2U2N022</accession>
<dbReference type="RefSeq" id="WP_109678985.1">
    <property type="nucleotide sequence ID" value="NZ_CP086615.1"/>
</dbReference>
<gene>
    <name evidence="2" type="ORF">DEM34_11645</name>
</gene>
<dbReference type="PANTHER" id="PTHR40031:SF1">
    <property type="entry name" value="MEMBRANE-BOUND METAL-DEPENDENT HYDROLASE"/>
    <property type="match status" value="1"/>
</dbReference>
<feature type="transmembrane region" description="Helical" evidence="1">
    <location>
        <begin position="91"/>
        <end position="110"/>
    </location>
</feature>
<dbReference type="GO" id="GO:0016787">
    <property type="term" value="F:hydrolase activity"/>
    <property type="evidence" value="ECO:0007669"/>
    <property type="project" value="UniProtKB-KW"/>
</dbReference>
<dbReference type="OrthoDB" id="9781927at2"/>
<keyword evidence="1" id="KW-1133">Transmembrane helix</keyword>
<dbReference type="AlphaFoldDB" id="A0A2U2N022"/>
<name>A0A2U2N022_9GAMM</name>
<keyword evidence="3" id="KW-1185">Reference proteome</keyword>
<dbReference type="InterPro" id="IPR007404">
    <property type="entry name" value="YdjM-like"/>
</dbReference>
<keyword evidence="1" id="KW-0472">Membrane</keyword>
<sequence>MDSVTQAALGSAVGGAVLGRRLGWRAFAWGAGLGTLPDLDVLLSYGGPVADFVFHRGASHAIAVHTLAAPLLGAVAWRLHRARGVGLAQWVLAVWLVLVTHALLDAVTIYGTRLLLPFADEAVGLGSLFIIDPLYTLPLLVGIAAALAGRVGLRARRWNLTGLALSTLYVGWSIVAQQHVLNVAEAALAERGIEPEHVLVTPAPFSTVLWRIVAMTAPGDDYYEGYYTVGSGREPHLTRFPSRPELLRPLAATPAVRRLRAFTDGYYAVGLQGDSVVITDLRMGAAPAYAFAFAVGQREDGTIVPMPDVAATAPRPPLDRILGEMLACARGRPVALIAC</sequence>
<feature type="transmembrane region" description="Helical" evidence="1">
    <location>
        <begin position="58"/>
        <end position="79"/>
    </location>
</feature>
<protein>
    <submittedName>
        <fullName evidence="2">Hydrolase</fullName>
    </submittedName>
</protein>
<proteinExistence type="predicted"/>
<organism evidence="2 3">
    <name type="scientific">Sediminicurvatus halobius</name>
    <dbReference type="NCBI Taxonomy" id="2182432"/>
    <lineage>
        <taxon>Bacteria</taxon>
        <taxon>Pseudomonadati</taxon>
        <taxon>Pseudomonadota</taxon>
        <taxon>Gammaproteobacteria</taxon>
        <taxon>Chromatiales</taxon>
        <taxon>Ectothiorhodospiraceae</taxon>
        <taxon>Sediminicurvatus</taxon>
    </lineage>
</organism>
<keyword evidence="1" id="KW-0812">Transmembrane</keyword>
<feature type="transmembrane region" description="Helical" evidence="1">
    <location>
        <begin position="122"/>
        <end position="148"/>
    </location>
</feature>
<evidence type="ECO:0000256" key="1">
    <source>
        <dbReference type="SAM" id="Phobius"/>
    </source>
</evidence>
<evidence type="ECO:0000313" key="3">
    <source>
        <dbReference type="Proteomes" id="UP000245474"/>
    </source>
</evidence>
<dbReference type="PANTHER" id="PTHR40031">
    <property type="entry name" value="HYPOTHETICAL MEMBRANE SPANNING PROTEIN"/>
    <property type="match status" value="1"/>
</dbReference>
<evidence type="ECO:0000313" key="2">
    <source>
        <dbReference type="EMBL" id="PWG62595.1"/>
    </source>
</evidence>